<feature type="domain" description="DUF434" evidence="1">
    <location>
        <begin position="9"/>
        <end position="60"/>
    </location>
</feature>
<gene>
    <name evidence="3" type="ORF">AKJ49_00775</name>
</gene>
<protein>
    <recommendedName>
        <fullName evidence="5">DUF434 domain-containing protein</fullName>
    </recommendedName>
</protein>
<evidence type="ECO:0000259" key="1">
    <source>
        <dbReference type="Pfam" id="PF04256"/>
    </source>
</evidence>
<proteinExistence type="predicted"/>
<accession>A0A133VG90</accession>
<dbReference type="PANTHER" id="PTHR42252:SF1">
    <property type="entry name" value="DUF434 DOMAIN-CONTAINING PROTEIN"/>
    <property type="match status" value="1"/>
</dbReference>
<comment type="caution">
    <text evidence="3">The sequence shown here is derived from an EMBL/GenBank/DDBJ whole genome shotgun (WGS) entry which is preliminary data.</text>
</comment>
<dbReference type="Pfam" id="PF04256">
    <property type="entry name" value="DUF434"/>
    <property type="match status" value="1"/>
</dbReference>
<dbReference type="EMBL" id="LHYC01000014">
    <property type="protein sequence ID" value="KXB05453.1"/>
    <property type="molecule type" value="Genomic_DNA"/>
</dbReference>
<sequence>MVLDKKTINAIHDLRYLLNRGYPRDSAVEFVSDHYLLELEKRHLLTRCVFPRKEIKKHRKSSADKSDVRGKEIGVDGYNVLITVETILNGDKVINCDDGFIRDLQAIFGKYKMNETTKPALLEILQLLKTMEPEKVLIFFDKQVSKSGELAGLARKKLKKLKINGNARTATGVDKKVWECEISASSDIVVIEKSRKVLDIPKEVIKEKKSGLIDLTNT</sequence>
<dbReference type="Pfam" id="PF18481">
    <property type="entry name" value="DUF5616"/>
    <property type="match status" value="1"/>
</dbReference>
<organism evidence="3 4">
    <name type="scientific">candidate division MSBL1 archaeon SCGC-AAA382A03</name>
    <dbReference type="NCBI Taxonomy" id="1698278"/>
    <lineage>
        <taxon>Archaea</taxon>
        <taxon>Methanobacteriati</taxon>
        <taxon>Methanobacteriota</taxon>
        <taxon>candidate division MSBL1</taxon>
    </lineage>
</organism>
<reference evidence="3 4" key="1">
    <citation type="journal article" date="2016" name="Sci. Rep.">
        <title>Metabolic traits of an uncultured archaeal lineage -MSBL1- from brine pools of the Red Sea.</title>
        <authorList>
            <person name="Mwirichia R."/>
            <person name="Alam I."/>
            <person name="Rashid M."/>
            <person name="Vinu M."/>
            <person name="Ba-Alawi W."/>
            <person name="Anthony Kamau A."/>
            <person name="Kamanda Ngugi D."/>
            <person name="Goker M."/>
            <person name="Klenk H.P."/>
            <person name="Bajic V."/>
            <person name="Stingl U."/>
        </authorList>
    </citation>
    <scope>NUCLEOTIDE SEQUENCE [LARGE SCALE GENOMIC DNA]</scope>
    <source>
        <strain evidence="3">SCGC-AAA382A03</strain>
    </source>
</reference>
<evidence type="ECO:0008006" key="5">
    <source>
        <dbReference type="Google" id="ProtNLM"/>
    </source>
</evidence>
<feature type="domain" description="DUF5616" evidence="2">
    <location>
        <begin position="66"/>
        <end position="202"/>
    </location>
</feature>
<evidence type="ECO:0000313" key="3">
    <source>
        <dbReference type="EMBL" id="KXB05453.1"/>
    </source>
</evidence>
<evidence type="ECO:0000313" key="4">
    <source>
        <dbReference type="Proteomes" id="UP000070549"/>
    </source>
</evidence>
<dbReference type="InterPro" id="IPR041652">
    <property type="entry name" value="DUF5616"/>
</dbReference>
<dbReference type="Proteomes" id="UP000070549">
    <property type="component" value="Unassembled WGS sequence"/>
</dbReference>
<dbReference type="PANTHER" id="PTHR42252">
    <property type="entry name" value="DUF5616 DOMAIN-CONTAINING PROTEIN"/>
    <property type="match status" value="1"/>
</dbReference>
<dbReference type="AlphaFoldDB" id="A0A133VG90"/>
<name>A0A133VG90_9EURY</name>
<evidence type="ECO:0000259" key="2">
    <source>
        <dbReference type="Pfam" id="PF18481"/>
    </source>
</evidence>
<keyword evidence="4" id="KW-1185">Reference proteome</keyword>
<dbReference type="InterPro" id="IPR007368">
    <property type="entry name" value="DUF434"/>
</dbReference>